<keyword evidence="3 6" id="KW-0815">Transposition</keyword>
<dbReference type="GO" id="GO:0006313">
    <property type="term" value="P:DNA transposition"/>
    <property type="evidence" value="ECO:0007669"/>
    <property type="project" value="UniProtKB-UniRule"/>
</dbReference>
<dbReference type="EMBL" id="RKHY01000001">
    <property type="protein sequence ID" value="ROS43341.1"/>
    <property type="molecule type" value="Genomic_DNA"/>
</dbReference>
<dbReference type="PANTHER" id="PTHR33217">
    <property type="entry name" value="TRANSPOSASE FOR INSERTION SEQUENCE ELEMENT IS1081"/>
    <property type="match status" value="1"/>
</dbReference>
<evidence type="ECO:0000256" key="1">
    <source>
        <dbReference type="ARBA" id="ARBA00002190"/>
    </source>
</evidence>
<comment type="caution">
    <text evidence="7">The sequence shown here is derived from an EMBL/GenBank/DDBJ whole genome shotgun (WGS) entry which is preliminary data.</text>
</comment>
<keyword evidence="5 6" id="KW-0233">DNA recombination</keyword>
<dbReference type="GO" id="GO:0004803">
    <property type="term" value="F:transposase activity"/>
    <property type="evidence" value="ECO:0007669"/>
    <property type="project" value="UniProtKB-UniRule"/>
</dbReference>
<keyword evidence="4 6" id="KW-0238">DNA-binding</keyword>
<comment type="similarity">
    <text evidence="2 6">Belongs to the transposase mutator family.</text>
</comment>
<comment type="function">
    <text evidence="1 6">Required for the transposition of the insertion element.</text>
</comment>
<organism evidence="7 8">
    <name type="scientific">Amycolatopsis thermoflava</name>
    <dbReference type="NCBI Taxonomy" id="84480"/>
    <lineage>
        <taxon>Bacteria</taxon>
        <taxon>Bacillati</taxon>
        <taxon>Actinomycetota</taxon>
        <taxon>Actinomycetes</taxon>
        <taxon>Pseudonocardiales</taxon>
        <taxon>Pseudonocardiaceae</taxon>
        <taxon>Amycolatopsis</taxon>
        <taxon>Amycolatopsis methanolica group</taxon>
    </lineage>
</organism>
<keyword evidence="8" id="KW-1185">Reference proteome</keyword>
<sequence>MLSDAAGEVEIEVPRDRESTFEPQIVKKPQRRLTDVDEIVLSLYAKGMTTGEISAHLAEIYGASVSKETISRITDKVVAEMQDWASRPLGRRLRRSVH</sequence>
<evidence type="ECO:0000256" key="2">
    <source>
        <dbReference type="ARBA" id="ARBA00010961"/>
    </source>
</evidence>
<evidence type="ECO:0000313" key="8">
    <source>
        <dbReference type="Proteomes" id="UP000274843"/>
    </source>
</evidence>
<evidence type="ECO:0000256" key="5">
    <source>
        <dbReference type="ARBA" id="ARBA00023172"/>
    </source>
</evidence>
<keyword evidence="6" id="KW-0814">Transposable element</keyword>
<gene>
    <name evidence="7" type="ORF">EDD35_5751</name>
</gene>
<evidence type="ECO:0000256" key="6">
    <source>
        <dbReference type="RuleBase" id="RU365089"/>
    </source>
</evidence>
<name>A0A3N2H381_9PSEU</name>
<reference evidence="7 8" key="1">
    <citation type="submission" date="2018-11" db="EMBL/GenBank/DDBJ databases">
        <title>Sequencing the genomes of 1000 actinobacteria strains.</title>
        <authorList>
            <person name="Klenk H.-P."/>
        </authorList>
    </citation>
    <scope>NUCLEOTIDE SEQUENCE [LARGE SCALE GENOMIC DNA]</scope>
    <source>
        <strain evidence="7 8">DSM 44348</strain>
    </source>
</reference>
<evidence type="ECO:0000313" key="7">
    <source>
        <dbReference type="EMBL" id="ROS43341.1"/>
    </source>
</evidence>
<dbReference type="PANTHER" id="PTHR33217:SF8">
    <property type="entry name" value="MUTATOR FAMILY TRANSPOSASE"/>
    <property type="match status" value="1"/>
</dbReference>
<evidence type="ECO:0000256" key="3">
    <source>
        <dbReference type="ARBA" id="ARBA00022578"/>
    </source>
</evidence>
<accession>A0A3N2H381</accession>
<protein>
    <recommendedName>
        <fullName evidence="6">Mutator family transposase</fullName>
    </recommendedName>
</protein>
<proteinExistence type="inferred from homology"/>
<dbReference type="Pfam" id="PF00872">
    <property type="entry name" value="Transposase_mut"/>
    <property type="match status" value="1"/>
</dbReference>
<dbReference type="InterPro" id="IPR001207">
    <property type="entry name" value="Transposase_mutator"/>
</dbReference>
<dbReference type="GO" id="GO:0003677">
    <property type="term" value="F:DNA binding"/>
    <property type="evidence" value="ECO:0007669"/>
    <property type="project" value="UniProtKB-UniRule"/>
</dbReference>
<dbReference type="Proteomes" id="UP000274843">
    <property type="component" value="Unassembled WGS sequence"/>
</dbReference>
<dbReference type="AlphaFoldDB" id="A0A3N2H381"/>
<evidence type="ECO:0000256" key="4">
    <source>
        <dbReference type="ARBA" id="ARBA00023125"/>
    </source>
</evidence>